<evidence type="ECO:0000313" key="1">
    <source>
        <dbReference type="EMBL" id="QHU04922.1"/>
    </source>
</evidence>
<name>A0A6C0JH12_9ZZZZ</name>
<accession>A0A6C0JH12</accession>
<dbReference type="EMBL" id="MN740405">
    <property type="protein sequence ID" value="QHU04922.1"/>
    <property type="molecule type" value="Genomic_DNA"/>
</dbReference>
<reference evidence="1" key="1">
    <citation type="journal article" date="2020" name="Nature">
        <title>Giant virus diversity and host interactions through global metagenomics.</title>
        <authorList>
            <person name="Schulz F."/>
            <person name="Roux S."/>
            <person name="Paez-Espino D."/>
            <person name="Jungbluth S."/>
            <person name="Walsh D.A."/>
            <person name="Denef V.J."/>
            <person name="McMahon K.D."/>
            <person name="Konstantinidis K.T."/>
            <person name="Eloe-Fadrosh E.A."/>
            <person name="Kyrpides N.C."/>
            <person name="Woyke T."/>
        </authorList>
    </citation>
    <scope>NUCLEOTIDE SEQUENCE</scope>
    <source>
        <strain evidence="1">GVMAG-M-3300027708-5</strain>
    </source>
</reference>
<sequence length="612" mass="71507">MLGGSIAKNDVFKKIISIGYELETASLAKFTKVFENAEGPLDDDVLLNTDTAGPNLEEVLSYSSERDGELFFNRKDELLLVDSYTTASLNQGKKTVDRNVKFWIANDITSSLFSNYLNRLCLESEEKESDAKTLADKKNNLYTIETGKGEIYKLHFETLVPKECGLFADVEWIFTYYKPKRGDNLIIDTFVNVMKNLLLHLDSLELHPCKLVAHLNEDDSTADTVLVRKPEQRSLFYLPDTNMYYLQTQYVDELLVVNDICITPQMTFSVHIKDLIDVFKEIIAFNGLETESLRDSKTISENRYTTIVNIEKCIDELIIEYNKNNSHKFLDKKEEIQIIKNYLFMILYKIYIYLNVYLVNKKANASYKKYLKDSLYFNSRHANYDLYIEMRKCISEYFLGELGNERIHDIICKLVIQENVLEKYLINDSKNVRKKAFSIDKKYELEPTNRNYGNPEYSLLSYFQFFERPSQHEDNYDGDGELMHDWFRSKRLDVFSTQMDVKKNIVLAEVRMFQRLLSNYLISMNDDTLLETMTNGACNRIMRNSSPTISQFSIATLRRFVELYDKASIKPRKTEKAKRLKKTVLVSHSTRKRCPNGSRKNKLGQCIKYLHR</sequence>
<organism evidence="1">
    <name type="scientific">viral metagenome</name>
    <dbReference type="NCBI Taxonomy" id="1070528"/>
    <lineage>
        <taxon>unclassified sequences</taxon>
        <taxon>metagenomes</taxon>
        <taxon>organismal metagenomes</taxon>
    </lineage>
</organism>
<proteinExistence type="predicted"/>
<protein>
    <submittedName>
        <fullName evidence="1">Uncharacterized protein</fullName>
    </submittedName>
</protein>
<dbReference type="AlphaFoldDB" id="A0A6C0JH12"/>